<comment type="caution">
    <text evidence="9">The sequence shown here is derived from an EMBL/GenBank/DDBJ whole genome shotgun (WGS) entry which is preliminary data.</text>
</comment>
<dbReference type="GO" id="GO:0005506">
    <property type="term" value="F:iron ion binding"/>
    <property type="evidence" value="ECO:0007669"/>
    <property type="project" value="InterPro"/>
</dbReference>
<dbReference type="Pfam" id="PF00067">
    <property type="entry name" value="p450"/>
    <property type="match status" value="1"/>
</dbReference>
<dbReference type="InterPro" id="IPR002403">
    <property type="entry name" value="Cyt_P450_E_grp-IV"/>
</dbReference>
<keyword evidence="10" id="KW-1185">Reference proteome</keyword>
<dbReference type="Gene3D" id="1.10.630.10">
    <property type="entry name" value="Cytochrome P450"/>
    <property type="match status" value="1"/>
</dbReference>
<dbReference type="PRINTS" id="PR00465">
    <property type="entry name" value="EP450IV"/>
</dbReference>
<evidence type="ECO:0000256" key="5">
    <source>
        <dbReference type="ARBA" id="ARBA00023004"/>
    </source>
</evidence>
<dbReference type="InterPro" id="IPR036396">
    <property type="entry name" value="Cyt_P450_sf"/>
</dbReference>
<keyword evidence="7 8" id="KW-0349">Heme</keyword>
<name>A0AAD4CIA3_ASPNN</name>
<dbReference type="CDD" id="cd11041">
    <property type="entry name" value="CYP503A1-like"/>
    <property type="match status" value="1"/>
</dbReference>
<evidence type="ECO:0000256" key="3">
    <source>
        <dbReference type="ARBA" id="ARBA00022723"/>
    </source>
</evidence>
<evidence type="ECO:0000313" key="10">
    <source>
        <dbReference type="Proteomes" id="UP001194746"/>
    </source>
</evidence>
<keyword evidence="5 7" id="KW-0408">Iron</keyword>
<evidence type="ECO:0000256" key="7">
    <source>
        <dbReference type="PIRSR" id="PIRSR602403-1"/>
    </source>
</evidence>
<keyword evidence="4 8" id="KW-0560">Oxidoreductase</keyword>
<evidence type="ECO:0000256" key="4">
    <source>
        <dbReference type="ARBA" id="ARBA00023002"/>
    </source>
</evidence>
<comment type="cofactor">
    <cofactor evidence="1 7">
        <name>heme</name>
        <dbReference type="ChEBI" id="CHEBI:30413"/>
    </cofactor>
</comment>
<evidence type="ECO:0000256" key="8">
    <source>
        <dbReference type="RuleBase" id="RU000461"/>
    </source>
</evidence>
<feature type="binding site" description="axial binding residue" evidence="7">
    <location>
        <position position="450"/>
    </location>
    <ligand>
        <name>heme</name>
        <dbReference type="ChEBI" id="CHEBI:30413"/>
    </ligand>
    <ligandPart>
        <name>Fe</name>
        <dbReference type="ChEBI" id="CHEBI:18248"/>
    </ligandPart>
</feature>
<dbReference type="SUPFAM" id="SSF48264">
    <property type="entry name" value="Cytochrome P450"/>
    <property type="match status" value="1"/>
</dbReference>
<reference evidence="9" key="1">
    <citation type="journal article" date="2019" name="Beilstein J. Org. Chem.">
        <title>Nanangenines: drimane sesquiterpenoids as the dominant metabolite cohort of a novel Australian fungus, Aspergillus nanangensis.</title>
        <authorList>
            <person name="Lacey H.J."/>
            <person name="Gilchrist C.L.M."/>
            <person name="Crombie A."/>
            <person name="Kalaitzis J.A."/>
            <person name="Vuong D."/>
            <person name="Rutledge P.J."/>
            <person name="Turner P."/>
            <person name="Pitt J.I."/>
            <person name="Lacey E."/>
            <person name="Chooi Y.H."/>
            <person name="Piggott A.M."/>
        </authorList>
    </citation>
    <scope>NUCLEOTIDE SEQUENCE</scope>
    <source>
        <strain evidence="9">MST-FP2251</strain>
    </source>
</reference>
<keyword evidence="6 8" id="KW-0503">Monooxygenase</keyword>
<evidence type="ECO:0000256" key="1">
    <source>
        <dbReference type="ARBA" id="ARBA00001971"/>
    </source>
</evidence>
<organism evidence="9 10">
    <name type="scientific">Aspergillus nanangensis</name>
    <dbReference type="NCBI Taxonomy" id="2582783"/>
    <lineage>
        <taxon>Eukaryota</taxon>
        <taxon>Fungi</taxon>
        <taxon>Dikarya</taxon>
        <taxon>Ascomycota</taxon>
        <taxon>Pezizomycotina</taxon>
        <taxon>Eurotiomycetes</taxon>
        <taxon>Eurotiomycetidae</taxon>
        <taxon>Eurotiales</taxon>
        <taxon>Aspergillaceae</taxon>
        <taxon>Aspergillus</taxon>
        <taxon>Aspergillus subgen. Circumdati</taxon>
    </lineage>
</organism>
<dbReference type="AlphaFoldDB" id="A0AAD4CIA3"/>
<evidence type="ECO:0000256" key="2">
    <source>
        <dbReference type="ARBA" id="ARBA00010617"/>
    </source>
</evidence>
<protein>
    <recommendedName>
        <fullName evidence="11">Cytochrome P450</fullName>
    </recommendedName>
</protein>
<dbReference type="Proteomes" id="UP001194746">
    <property type="component" value="Unassembled WGS sequence"/>
</dbReference>
<dbReference type="InterPro" id="IPR001128">
    <property type="entry name" value="Cyt_P450"/>
</dbReference>
<dbReference type="PROSITE" id="PS00086">
    <property type="entry name" value="CYTOCHROME_P450"/>
    <property type="match status" value="1"/>
</dbReference>
<sequence length="505" mass="57170">MSTILALVAAITASIIWWYISPKSAVTRQSLQHIPECEFEDDNSPERYRLESRSLLYKGYNKYSRHGVPFQMRNPIGELGPQLVLPMKYLDEVKYASTSLFSFPLFSEKAFLLNYSDAPQQTETAAHVVRVDLTRNLGTLANGMYREAIEGLEEYLSQSKSNTIPTYDLLSNITARVTALGLVGPELCRNEEWIQISLQTTFAIFNAAFTIRADYSRRWRWLARWRSDAPRQMRAMRARAVELLRPLYQDRTAALDQKSSSNNTASAFADCLFWLLKKGNQGSGGGPSLEHLANEQLFLTVASMHTTSSTLAALLYDLLTRPASCEAIVDEIEHTMAECQGQWTLQEVAKMKRLDSFMKESQRVHPIGFITAQRIAVKSHTFKDGFHLPRGVIFQFPADAVHHDPEIYPNPDEFDGDRFLRLRETVDPNRFHFASVSDTMLGFGAGTHACPGRFFTALAVKLIVVALFTRYEVSLVGDDGERPPDTYNDFNMGPSREAKILLRRK</sequence>
<accession>A0AAD4CIA3</accession>
<comment type="similarity">
    <text evidence="2 8">Belongs to the cytochrome P450 family.</text>
</comment>
<dbReference type="GO" id="GO:0004497">
    <property type="term" value="F:monooxygenase activity"/>
    <property type="evidence" value="ECO:0007669"/>
    <property type="project" value="UniProtKB-KW"/>
</dbReference>
<dbReference type="GO" id="GO:0016705">
    <property type="term" value="F:oxidoreductase activity, acting on paired donors, with incorporation or reduction of molecular oxygen"/>
    <property type="evidence" value="ECO:0007669"/>
    <property type="project" value="InterPro"/>
</dbReference>
<proteinExistence type="inferred from homology"/>
<dbReference type="InterPro" id="IPR017972">
    <property type="entry name" value="Cyt_P450_CS"/>
</dbReference>
<dbReference type="GO" id="GO:0019748">
    <property type="term" value="P:secondary metabolic process"/>
    <property type="evidence" value="ECO:0007669"/>
    <property type="project" value="UniProtKB-ARBA"/>
</dbReference>
<keyword evidence="3 7" id="KW-0479">Metal-binding</keyword>
<gene>
    <name evidence="9" type="ORF">FE257_010722</name>
</gene>
<dbReference type="PANTHER" id="PTHR46206">
    <property type="entry name" value="CYTOCHROME P450"/>
    <property type="match status" value="1"/>
</dbReference>
<evidence type="ECO:0000256" key="6">
    <source>
        <dbReference type="ARBA" id="ARBA00023033"/>
    </source>
</evidence>
<reference evidence="9" key="2">
    <citation type="submission" date="2020-02" db="EMBL/GenBank/DDBJ databases">
        <authorList>
            <person name="Gilchrist C.L.M."/>
            <person name="Chooi Y.-H."/>
        </authorList>
    </citation>
    <scope>NUCLEOTIDE SEQUENCE</scope>
    <source>
        <strain evidence="9">MST-FP2251</strain>
    </source>
</reference>
<dbReference type="GO" id="GO:0020037">
    <property type="term" value="F:heme binding"/>
    <property type="evidence" value="ECO:0007669"/>
    <property type="project" value="InterPro"/>
</dbReference>
<evidence type="ECO:0000313" key="9">
    <source>
        <dbReference type="EMBL" id="KAF9886981.1"/>
    </source>
</evidence>
<dbReference type="EMBL" id="VCAU01000069">
    <property type="protein sequence ID" value="KAF9886981.1"/>
    <property type="molecule type" value="Genomic_DNA"/>
</dbReference>
<evidence type="ECO:0008006" key="11">
    <source>
        <dbReference type="Google" id="ProtNLM"/>
    </source>
</evidence>